<feature type="transmembrane region" description="Helical" evidence="2">
    <location>
        <begin position="471"/>
        <end position="490"/>
    </location>
</feature>
<evidence type="ECO:0000256" key="2">
    <source>
        <dbReference type="SAM" id="Phobius"/>
    </source>
</evidence>
<evidence type="ECO:0000313" key="3">
    <source>
        <dbReference type="EMBL" id="AKT39668.1"/>
    </source>
</evidence>
<dbReference type="EMBL" id="CP012159">
    <property type="protein sequence ID" value="AKT39668.1"/>
    <property type="molecule type" value="Genomic_DNA"/>
</dbReference>
<dbReference type="OrthoDB" id="500534at2"/>
<keyword evidence="2" id="KW-0472">Membrane</keyword>
<proteinExistence type="predicted"/>
<sequence>MSEPLRPAVIPAPPPPDAPRLLFRRGRRSPRAIAWLGAKSFWGHLWHLVASVIATEDIDSRDWMRADSPEAFTSRVAEELGAGRPGADSLTEALGEDLWIDFVADTGDDVSVSAAVAQLIFSTYEVEDEAGERLTLPRGHVLLFGGDTAYPVATELEINNRVIAPWNAVLRRLPSDGASRVLLGVPGNHDWYAGLDGFGRMFRARRGTIDRASRVMPPPSEAAPPSYLGPPSHTGPLSHPGPLSHAAPRSRGPGEVGDPEEREGNIGHFIAWVEAFSVGTLVAKRPALPLEGYTPVQNASYWALHLAPGLSLWGPDRQLRAVDFQQRLFFAEERAQDPSRGVVLCLADPVRAYFEPSRAGTDMLAALDVSMERDGVLVLTGDTHHYCREVVGAGQHVIAGGGGAFLHPARIQRRGFPTPAAEFPGQRASLALAMGIPFEVARGRSGFLVHFGIALLYVPTVLSALESGAPGLTMATATALVCWVIAWAIGGWRSGKALSIGMLALPTAIGLGFLPVLAASLLGPVVRGLGLPIWGGLLAITLVAVALGAFLFGAYLTALTLLGLEQHQAFSALAHPGYKHFVRLRVRRDGSAIDGWVLGKIDPLSREEGPVLVDRFTWRNPGAAPAGPGSGTPRR</sequence>
<dbReference type="Proteomes" id="UP000067626">
    <property type="component" value="Chromosome"/>
</dbReference>
<evidence type="ECO:0008006" key="5">
    <source>
        <dbReference type="Google" id="ProtNLM"/>
    </source>
</evidence>
<protein>
    <recommendedName>
        <fullName evidence="5">Calcineurin-like phosphoesterase domain-containing protein</fullName>
    </recommendedName>
</protein>
<name>A0A0K1EGG1_CHOCO</name>
<feature type="transmembrane region" description="Helical" evidence="2">
    <location>
        <begin position="497"/>
        <end position="521"/>
    </location>
</feature>
<dbReference type="AlphaFoldDB" id="A0A0K1EGG1"/>
<evidence type="ECO:0000313" key="4">
    <source>
        <dbReference type="Proteomes" id="UP000067626"/>
    </source>
</evidence>
<accession>A0A0K1EGG1</accession>
<dbReference type="RefSeq" id="WP_050431714.1">
    <property type="nucleotide sequence ID" value="NZ_CP012159.1"/>
</dbReference>
<dbReference type="PANTHER" id="PTHR34211:SF3">
    <property type="entry name" value="CALCINEURIN-LIKE METALLO-PHOSPHOESTERASE SUPERFAMILY PROTEIN"/>
    <property type="match status" value="1"/>
</dbReference>
<organism evidence="3 4">
    <name type="scientific">Chondromyces crocatus</name>
    <dbReference type="NCBI Taxonomy" id="52"/>
    <lineage>
        <taxon>Bacteria</taxon>
        <taxon>Pseudomonadati</taxon>
        <taxon>Myxococcota</taxon>
        <taxon>Polyangia</taxon>
        <taxon>Polyangiales</taxon>
        <taxon>Polyangiaceae</taxon>
        <taxon>Chondromyces</taxon>
    </lineage>
</organism>
<dbReference type="STRING" id="52.CMC5_038170"/>
<dbReference type="SUPFAM" id="SSF56300">
    <property type="entry name" value="Metallo-dependent phosphatases"/>
    <property type="match status" value="1"/>
</dbReference>
<keyword evidence="4" id="KW-1185">Reference proteome</keyword>
<dbReference type="InterPro" id="IPR029052">
    <property type="entry name" value="Metallo-depent_PP-like"/>
</dbReference>
<reference evidence="3 4" key="1">
    <citation type="submission" date="2015-07" db="EMBL/GenBank/DDBJ databases">
        <title>Genome analysis of myxobacterium Chondromyces crocatus Cm c5 reveals a high potential for natural compound synthesis and the genetic basis for the loss of fruiting body formation.</title>
        <authorList>
            <person name="Zaburannyi N."/>
            <person name="Bunk B."/>
            <person name="Maier J."/>
            <person name="Overmann J."/>
            <person name="Mueller R."/>
        </authorList>
    </citation>
    <scope>NUCLEOTIDE SEQUENCE [LARGE SCALE GENOMIC DNA]</scope>
    <source>
        <strain evidence="3 4">Cm c5</strain>
    </source>
</reference>
<dbReference type="KEGG" id="ccro:CMC5_038170"/>
<feature type="transmembrane region" description="Helical" evidence="2">
    <location>
        <begin position="533"/>
        <end position="556"/>
    </location>
</feature>
<evidence type="ECO:0000256" key="1">
    <source>
        <dbReference type="SAM" id="MobiDB-lite"/>
    </source>
</evidence>
<keyword evidence="2" id="KW-1133">Transmembrane helix</keyword>
<dbReference type="PANTHER" id="PTHR34211">
    <property type="entry name" value="CALCINEURIN-LIKE METALLO-PHOSPHOESTERASE SUPERFAMILY PROTEIN"/>
    <property type="match status" value="1"/>
</dbReference>
<keyword evidence="2" id="KW-0812">Transmembrane</keyword>
<gene>
    <name evidence="3" type="ORF">CMC5_038170</name>
</gene>
<feature type="region of interest" description="Disordered" evidence="1">
    <location>
        <begin position="210"/>
        <end position="261"/>
    </location>
</feature>